<dbReference type="EMBL" id="CP033898">
    <property type="protein sequence ID" value="AZA10052.1"/>
    <property type="molecule type" value="Genomic_DNA"/>
</dbReference>
<keyword evidence="3" id="KW-1185">Reference proteome</keyword>
<evidence type="ECO:0000256" key="1">
    <source>
        <dbReference type="SAM" id="Phobius"/>
    </source>
</evidence>
<protein>
    <recommendedName>
        <fullName evidence="4">Small integral membrane protein</fullName>
    </recommendedName>
</protein>
<name>A0A3G6IWH2_9CORY</name>
<accession>A0A3G6IWH2</accession>
<keyword evidence="1" id="KW-0472">Membrane</keyword>
<evidence type="ECO:0000313" key="2">
    <source>
        <dbReference type="EMBL" id="AZA10052.1"/>
    </source>
</evidence>
<evidence type="ECO:0008006" key="4">
    <source>
        <dbReference type="Google" id="ProtNLM"/>
    </source>
</evidence>
<proteinExistence type="predicted"/>
<feature type="transmembrane region" description="Helical" evidence="1">
    <location>
        <begin position="27"/>
        <end position="45"/>
    </location>
</feature>
<dbReference type="KEGG" id="cpso:CPPEL_09745"/>
<organism evidence="2 3">
    <name type="scientific">Corynebacterium pseudopelargi</name>
    <dbReference type="NCBI Taxonomy" id="2080757"/>
    <lineage>
        <taxon>Bacteria</taxon>
        <taxon>Bacillati</taxon>
        <taxon>Actinomycetota</taxon>
        <taxon>Actinomycetes</taxon>
        <taxon>Mycobacteriales</taxon>
        <taxon>Corynebacteriaceae</taxon>
        <taxon>Corynebacterium</taxon>
    </lineage>
</organism>
<sequence>MMSNKTFLGALLGVVIAVALLQWGLSGLLLIVVLAAIGGLAGAQLEGRIDLNKGLEGFRNGGRG</sequence>
<dbReference type="Proteomes" id="UP000271426">
    <property type="component" value="Chromosome"/>
</dbReference>
<keyword evidence="1" id="KW-1133">Transmembrane helix</keyword>
<dbReference type="AlphaFoldDB" id="A0A3G6IWH2"/>
<gene>
    <name evidence="2" type="ORF">CPPEL_09745</name>
</gene>
<evidence type="ECO:0000313" key="3">
    <source>
        <dbReference type="Proteomes" id="UP000271426"/>
    </source>
</evidence>
<keyword evidence="1" id="KW-0812">Transmembrane</keyword>
<reference evidence="2 3" key="1">
    <citation type="submission" date="2018-11" db="EMBL/GenBank/DDBJ databases">
        <authorList>
            <person name="Kleinhagauer T."/>
            <person name="Glaeser S.P."/>
            <person name="Spergser J."/>
            <person name="Ruckert C."/>
            <person name="Kaempfer P."/>
            <person name="Busse H.-J."/>
        </authorList>
    </citation>
    <scope>NUCLEOTIDE SEQUENCE [LARGE SCALE GENOMIC DNA]</scope>
    <source>
        <strain evidence="2 3">812CH</strain>
    </source>
</reference>
<dbReference type="RefSeq" id="WP_245990431.1">
    <property type="nucleotide sequence ID" value="NZ_CP033898.1"/>
</dbReference>